<name>X1KDJ9_9ZZZZ</name>
<protein>
    <recommendedName>
        <fullName evidence="3">AAA+ ATPase domain-containing protein</fullName>
    </recommendedName>
</protein>
<feature type="non-terminal residue" evidence="4">
    <location>
        <position position="346"/>
    </location>
</feature>
<feature type="non-terminal residue" evidence="4">
    <location>
        <position position="1"/>
    </location>
</feature>
<evidence type="ECO:0000256" key="2">
    <source>
        <dbReference type="ARBA" id="ARBA00022840"/>
    </source>
</evidence>
<dbReference type="PANTHER" id="PTHR20953">
    <property type="entry name" value="KINASE-RELATED"/>
    <property type="match status" value="1"/>
</dbReference>
<dbReference type="SMART" id="SM00382">
    <property type="entry name" value="AAA"/>
    <property type="match status" value="1"/>
</dbReference>
<dbReference type="AlphaFoldDB" id="X1KDJ9"/>
<accession>X1KDJ9</accession>
<dbReference type="PANTHER" id="PTHR20953:SF3">
    <property type="entry name" value="P-LOOP CONTAINING NUCLEOSIDE TRIPHOSPHATE HYDROLASES SUPERFAMILY PROTEIN"/>
    <property type="match status" value="1"/>
</dbReference>
<keyword evidence="1" id="KW-0547">Nucleotide-binding</keyword>
<dbReference type="CDD" id="cd00009">
    <property type="entry name" value="AAA"/>
    <property type="match status" value="1"/>
</dbReference>
<comment type="caution">
    <text evidence="4">The sequence shown here is derived from an EMBL/GenBank/DDBJ whole genome shotgun (WGS) entry which is preliminary data.</text>
</comment>
<dbReference type="Pfam" id="PF25516">
    <property type="entry name" value="PTPase"/>
    <property type="match status" value="1"/>
</dbReference>
<proteinExistence type="predicted"/>
<dbReference type="SUPFAM" id="SSF52540">
    <property type="entry name" value="P-loop containing nucleoside triphosphate hydrolases"/>
    <property type="match status" value="1"/>
</dbReference>
<sequence>SSFGDDNRAGIERTLHRISAIRNRKGRIVGLTCRVGRAVFGTIKIIEDLVQSGKSVLLLGRPGVGKTTMLREVARVLADDLNKRVVIVDTSNEIAGDGDIPHPAIGHARRMQVTTPTRQHAVMIEAVENHMPEVIVIDEIGTELEAQAARTIAERGVQLVGTAHGNTLENLMMNPTLADLIGGIQTVTLGDEEAKRRGTQKSILERMSPPTFSIVVEIQDWDKVAIHPDVGEAVDATLRGQPTTTEIRWRDEAGEVKVEKKVPITSTQKTIKGKRLTRGNNLHKLYLFGINRGRLEQMAKERQLSLDIVDNLNNANLFITSRSYYRRKPQKVRDAETANLPIYVLK</sequence>
<evidence type="ECO:0000313" key="4">
    <source>
        <dbReference type="EMBL" id="GAI05097.1"/>
    </source>
</evidence>
<dbReference type="InterPro" id="IPR003593">
    <property type="entry name" value="AAA+_ATPase"/>
</dbReference>
<keyword evidence="2" id="KW-0067">ATP-binding</keyword>
<dbReference type="InterPro" id="IPR027417">
    <property type="entry name" value="P-loop_NTPase"/>
</dbReference>
<reference evidence="4" key="1">
    <citation type="journal article" date="2014" name="Front. Microbiol.">
        <title>High frequency of phylogenetically diverse reductive dehalogenase-homologous genes in deep subseafloor sedimentary metagenomes.</title>
        <authorList>
            <person name="Kawai M."/>
            <person name="Futagami T."/>
            <person name="Toyoda A."/>
            <person name="Takaki Y."/>
            <person name="Nishi S."/>
            <person name="Hori S."/>
            <person name="Arai W."/>
            <person name="Tsubouchi T."/>
            <person name="Morono Y."/>
            <person name="Uchiyama I."/>
            <person name="Ito T."/>
            <person name="Fujiyama A."/>
            <person name="Inagaki F."/>
            <person name="Takami H."/>
        </authorList>
    </citation>
    <scope>NUCLEOTIDE SEQUENCE</scope>
    <source>
        <strain evidence="4">Expedition CK06-06</strain>
    </source>
</reference>
<dbReference type="InterPro" id="IPR058670">
    <property type="entry name" value="PTPase_dom"/>
</dbReference>
<dbReference type="Gene3D" id="3.40.50.300">
    <property type="entry name" value="P-loop containing nucleotide triphosphate hydrolases"/>
    <property type="match status" value="1"/>
</dbReference>
<dbReference type="Pfam" id="PF19568">
    <property type="entry name" value="Spore_III_AA"/>
    <property type="match status" value="1"/>
</dbReference>
<organism evidence="4">
    <name type="scientific">marine sediment metagenome</name>
    <dbReference type="NCBI Taxonomy" id="412755"/>
    <lineage>
        <taxon>unclassified sequences</taxon>
        <taxon>metagenomes</taxon>
        <taxon>ecological metagenomes</taxon>
    </lineage>
</organism>
<feature type="domain" description="AAA+ ATPase" evidence="3">
    <location>
        <begin position="52"/>
        <end position="208"/>
    </location>
</feature>
<dbReference type="EMBL" id="BARV01008556">
    <property type="protein sequence ID" value="GAI05097.1"/>
    <property type="molecule type" value="Genomic_DNA"/>
</dbReference>
<dbReference type="InterPro" id="IPR045735">
    <property type="entry name" value="Spore_III_AA_AAA+_ATPase"/>
</dbReference>
<evidence type="ECO:0000259" key="3">
    <source>
        <dbReference type="SMART" id="SM00382"/>
    </source>
</evidence>
<gene>
    <name evidence="4" type="ORF">S06H3_17165</name>
</gene>
<dbReference type="GO" id="GO:0005524">
    <property type="term" value="F:ATP binding"/>
    <property type="evidence" value="ECO:0007669"/>
    <property type="project" value="UniProtKB-KW"/>
</dbReference>
<evidence type="ECO:0000256" key="1">
    <source>
        <dbReference type="ARBA" id="ARBA00022741"/>
    </source>
</evidence>